<reference evidence="2" key="1">
    <citation type="journal article" date="2023" name="Mol. Phylogenet. Evol.">
        <title>Genome-scale phylogeny and comparative genomics of the fungal order Sordariales.</title>
        <authorList>
            <person name="Hensen N."/>
            <person name="Bonometti L."/>
            <person name="Westerberg I."/>
            <person name="Brannstrom I.O."/>
            <person name="Guillou S."/>
            <person name="Cros-Aarteil S."/>
            <person name="Calhoun S."/>
            <person name="Haridas S."/>
            <person name="Kuo A."/>
            <person name="Mondo S."/>
            <person name="Pangilinan J."/>
            <person name="Riley R."/>
            <person name="LaButti K."/>
            <person name="Andreopoulos B."/>
            <person name="Lipzen A."/>
            <person name="Chen C."/>
            <person name="Yan M."/>
            <person name="Daum C."/>
            <person name="Ng V."/>
            <person name="Clum A."/>
            <person name="Steindorff A."/>
            <person name="Ohm R.A."/>
            <person name="Martin F."/>
            <person name="Silar P."/>
            <person name="Natvig D.O."/>
            <person name="Lalanne C."/>
            <person name="Gautier V."/>
            <person name="Ament-Velasquez S.L."/>
            <person name="Kruys A."/>
            <person name="Hutchinson M.I."/>
            <person name="Powell A.J."/>
            <person name="Barry K."/>
            <person name="Miller A.N."/>
            <person name="Grigoriev I.V."/>
            <person name="Debuchy R."/>
            <person name="Gladieux P."/>
            <person name="Hiltunen Thoren M."/>
            <person name="Johannesson H."/>
        </authorList>
    </citation>
    <scope>NUCLEOTIDE SEQUENCE</scope>
    <source>
        <strain evidence="2">SMH4131-1</strain>
    </source>
</reference>
<feature type="signal peptide" evidence="1">
    <location>
        <begin position="1"/>
        <end position="20"/>
    </location>
</feature>
<gene>
    <name evidence="2" type="ORF">B0T19DRAFT_445304</name>
</gene>
<dbReference type="AlphaFoldDB" id="A0AAE0I6R2"/>
<feature type="chain" id="PRO_5041929959" evidence="1">
    <location>
        <begin position="21"/>
        <end position="202"/>
    </location>
</feature>
<evidence type="ECO:0000256" key="1">
    <source>
        <dbReference type="SAM" id="SignalP"/>
    </source>
</evidence>
<evidence type="ECO:0000313" key="3">
    <source>
        <dbReference type="Proteomes" id="UP001286456"/>
    </source>
</evidence>
<proteinExistence type="predicted"/>
<comment type="caution">
    <text evidence="2">The sequence shown here is derived from an EMBL/GenBank/DDBJ whole genome shotgun (WGS) entry which is preliminary data.</text>
</comment>
<organism evidence="2 3">
    <name type="scientific">Cercophora scortea</name>
    <dbReference type="NCBI Taxonomy" id="314031"/>
    <lineage>
        <taxon>Eukaryota</taxon>
        <taxon>Fungi</taxon>
        <taxon>Dikarya</taxon>
        <taxon>Ascomycota</taxon>
        <taxon>Pezizomycotina</taxon>
        <taxon>Sordariomycetes</taxon>
        <taxon>Sordariomycetidae</taxon>
        <taxon>Sordariales</taxon>
        <taxon>Lasiosphaeriaceae</taxon>
        <taxon>Cercophora</taxon>
    </lineage>
</organism>
<dbReference type="InterPro" id="IPR037176">
    <property type="entry name" value="Osmotin/thaumatin-like_sf"/>
</dbReference>
<sequence>MKPLSTAVATLAVLIAPALASPMATTTNAATATAADIPDGPAATALDPGPASLTIRVTNKAGVDLTTYQSPLQQTGIIRNGAVAVNYYPQKWNGSIAINSHKYFAPIGDESLIEASYDDKDAAFAVVDVDISYVDGFSYPIMCYCAANGAYLSGCDKKLWTLGNKCPSNNGKATCVNPKRKVDLDNVTPDPFFAPCKGLAYT</sequence>
<dbReference type="Proteomes" id="UP001286456">
    <property type="component" value="Unassembled WGS sequence"/>
</dbReference>
<name>A0AAE0I6R2_9PEZI</name>
<dbReference type="SUPFAM" id="SSF49870">
    <property type="entry name" value="Osmotin, thaumatin-like protein"/>
    <property type="match status" value="1"/>
</dbReference>
<evidence type="ECO:0000313" key="2">
    <source>
        <dbReference type="EMBL" id="KAK3319495.1"/>
    </source>
</evidence>
<reference evidence="2" key="2">
    <citation type="submission" date="2023-06" db="EMBL/GenBank/DDBJ databases">
        <authorList>
            <consortium name="Lawrence Berkeley National Laboratory"/>
            <person name="Haridas S."/>
            <person name="Hensen N."/>
            <person name="Bonometti L."/>
            <person name="Westerberg I."/>
            <person name="Brannstrom I.O."/>
            <person name="Guillou S."/>
            <person name="Cros-Aarteil S."/>
            <person name="Calhoun S."/>
            <person name="Kuo A."/>
            <person name="Mondo S."/>
            <person name="Pangilinan J."/>
            <person name="Riley R."/>
            <person name="Labutti K."/>
            <person name="Andreopoulos B."/>
            <person name="Lipzen A."/>
            <person name="Chen C."/>
            <person name="Yanf M."/>
            <person name="Daum C."/>
            <person name="Ng V."/>
            <person name="Clum A."/>
            <person name="Steindorff A."/>
            <person name="Ohm R."/>
            <person name="Martin F."/>
            <person name="Silar P."/>
            <person name="Natvig D."/>
            <person name="Lalanne C."/>
            <person name="Gautier V."/>
            <person name="Ament-Velasquez S.L."/>
            <person name="Kruys A."/>
            <person name="Hutchinson M.I."/>
            <person name="Powell A.J."/>
            <person name="Barry K."/>
            <person name="Miller A.N."/>
            <person name="Grigoriev I.V."/>
            <person name="Debuchy R."/>
            <person name="Gladieux P."/>
            <person name="Thoren M.H."/>
            <person name="Johannesson H."/>
        </authorList>
    </citation>
    <scope>NUCLEOTIDE SEQUENCE</scope>
    <source>
        <strain evidence="2">SMH4131-1</strain>
    </source>
</reference>
<keyword evidence="3" id="KW-1185">Reference proteome</keyword>
<protein>
    <submittedName>
        <fullName evidence="2">Uncharacterized protein</fullName>
    </submittedName>
</protein>
<keyword evidence="1" id="KW-0732">Signal</keyword>
<accession>A0AAE0I6R2</accession>
<dbReference type="EMBL" id="JAUEPO010000006">
    <property type="protein sequence ID" value="KAK3319495.1"/>
    <property type="molecule type" value="Genomic_DNA"/>
</dbReference>